<dbReference type="InterPro" id="IPR000835">
    <property type="entry name" value="HTH_MarR-typ"/>
</dbReference>
<dbReference type="Proteomes" id="UP000256297">
    <property type="component" value="Chromosome CBM2589_b"/>
</dbReference>
<comment type="caution">
    <text evidence="3">The sequence shown here is derived from an EMBL/GenBank/DDBJ whole genome shotgun (WGS) entry which is preliminary data.</text>
</comment>
<dbReference type="EMBL" id="OFSP01000016">
    <property type="protein sequence ID" value="SOY50829.1"/>
    <property type="molecule type" value="Genomic_DNA"/>
</dbReference>
<dbReference type="Gene3D" id="1.10.10.10">
    <property type="entry name" value="Winged helix-like DNA-binding domain superfamily/Winged helix DNA-binding domain"/>
    <property type="match status" value="1"/>
</dbReference>
<name>A0A975X035_9BURK</name>
<evidence type="ECO:0000259" key="2">
    <source>
        <dbReference type="PROSITE" id="PS50995"/>
    </source>
</evidence>
<feature type="region of interest" description="Disordered" evidence="1">
    <location>
        <begin position="1"/>
        <end position="40"/>
    </location>
</feature>
<dbReference type="Pfam" id="PF01047">
    <property type="entry name" value="MarR"/>
    <property type="match status" value="1"/>
</dbReference>
<proteinExistence type="predicted"/>
<sequence length="191" mass="20901">MSAARSAGGPGGACRTPATQAAPKMPNLSPAAGAESAPVDLETRADHTEHEALRLWLRLLTCTNLIEADIRSRLRQDFACTLPRFDLMAQLDRHPEGLKMGELSRRMMVTGGNVTGITDQLQQEGLVSREALPTDRRAYLIRLTPAGRAAFSRMARAHEDWIGQLFSGLAETDRRALFRLLGRLKSGLISP</sequence>
<evidence type="ECO:0000313" key="3">
    <source>
        <dbReference type="EMBL" id="SOY50829.1"/>
    </source>
</evidence>
<dbReference type="AlphaFoldDB" id="A0A975X035"/>
<dbReference type="PANTHER" id="PTHR33164">
    <property type="entry name" value="TRANSCRIPTIONAL REGULATOR, MARR FAMILY"/>
    <property type="match status" value="1"/>
</dbReference>
<dbReference type="PRINTS" id="PR00598">
    <property type="entry name" value="HTHMARR"/>
</dbReference>
<organism evidence="3 4">
    <name type="scientific">Cupriavidus taiwanensis</name>
    <dbReference type="NCBI Taxonomy" id="164546"/>
    <lineage>
        <taxon>Bacteria</taxon>
        <taxon>Pseudomonadati</taxon>
        <taxon>Pseudomonadota</taxon>
        <taxon>Betaproteobacteria</taxon>
        <taxon>Burkholderiales</taxon>
        <taxon>Burkholderiaceae</taxon>
        <taxon>Cupriavidus</taxon>
    </lineage>
</organism>
<dbReference type="GO" id="GO:0006950">
    <property type="term" value="P:response to stress"/>
    <property type="evidence" value="ECO:0007669"/>
    <property type="project" value="TreeGrafter"/>
</dbReference>
<dbReference type="PANTHER" id="PTHR33164:SF43">
    <property type="entry name" value="HTH-TYPE TRANSCRIPTIONAL REPRESSOR YETL"/>
    <property type="match status" value="1"/>
</dbReference>
<dbReference type="InterPro" id="IPR039422">
    <property type="entry name" value="MarR/SlyA-like"/>
</dbReference>
<accession>A0A975X035</accession>
<dbReference type="InterPro" id="IPR036390">
    <property type="entry name" value="WH_DNA-bd_sf"/>
</dbReference>
<evidence type="ECO:0000313" key="4">
    <source>
        <dbReference type="Proteomes" id="UP000256297"/>
    </source>
</evidence>
<feature type="domain" description="HTH marR-type" evidence="2">
    <location>
        <begin position="49"/>
        <end position="186"/>
    </location>
</feature>
<gene>
    <name evidence="3" type="ORF">CBM2589_B230164</name>
</gene>
<dbReference type="SUPFAM" id="SSF46785">
    <property type="entry name" value="Winged helix' DNA-binding domain"/>
    <property type="match status" value="1"/>
</dbReference>
<dbReference type="InterPro" id="IPR036388">
    <property type="entry name" value="WH-like_DNA-bd_sf"/>
</dbReference>
<dbReference type="PROSITE" id="PS50995">
    <property type="entry name" value="HTH_MARR_2"/>
    <property type="match status" value="1"/>
</dbReference>
<evidence type="ECO:0000256" key="1">
    <source>
        <dbReference type="SAM" id="MobiDB-lite"/>
    </source>
</evidence>
<dbReference type="SMART" id="SM00347">
    <property type="entry name" value="HTH_MARR"/>
    <property type="match status" value="1"/>
</dbReference>
<dbReference type="GO" id="GO:0003700">
    <property type="term" value="F:DNA-binding transcription factor activity"/>
    <property type="evidence" value="ECO:0007669"/>
    <property type="project" value="InterPro"/>
</dbReference>
<reference evidence="3 4" key="1">
    <citation type="submission" date="2018-01" db="EMBL/GenBank/DDBJ databases">
        <authorList>
            <person name="Clerissi C."/>
        </authorList>
    </citation>
    <scope>NUCLEOTIDE SEQUENCE [LARGE SCALE GENOMIC DNA]</scope>
    <source>
        <strain evidence="3">Cupriavidus taiwanensis STM 3521</strain>
    </source>
</reference>
<protein>
    <submittedName>
        <fullName evidence="3">Transcriptional regulator, MarR family</fullName>
    </submittedName>
</protein>